<evidence type="ECO:0000313" key="5">
    <source>
        <dbReference type="Proteomes" id="UP001597492"/>
    </source>
</evidence>
<dbReference type="Pfam" id="PF00210">
    <property type="entry name" value="Ferritin"/>
    <property type="match status" value="1"/>
</dbReference>
<dbReference type="PIRSF" id="PIRSF005900">
    <property type="entry name" value="Dps"/>
    <property type="match status" value="1"/>
</dbReference>
<dbReference type="CDD" id="cd01043">
    <property type="entry name" value="DPS"/>
    <property type="match status" value="1"/>
</dbReference>
<evidence type="ECO:0000256" key="1">
    <source>
        <dbReference type="ARBA" id="ARBA00009497"/>
    </source>
</evidence>
<organism evidence="4 5">
    <name type="scientific">Gulosibacter faecalis</name>
    <dbReference type="NCBI Taxonomy" id="272240"/>
    <lineage>
        <taxon>Bacteria</taxon>
        <taxon>Bacillati</taxon>
        <taxon>Actinomycetota</taxon>
        <taxon>Actinomycetes</taxon>
        <taxon>Micrococcales</taxon>
        <taxon>Microbacteriaceae</taxon>
        <taxon>Gulosibacter</taxon>
    </lineage>
</organism>
<name>A0ABW5V2M8_9MICO</name>
<proteinExistence type="inferred from homology"/>
<comment type="caution">
    <text evidence="4">The sequence shown here is derived from an EMBL/GenBank/DDBJ whole genome shotgun (WGS) entry which is preliminary data.</text>
</comment>
<reference evidence="5" key="1">
    <citation type="journal article" date="2019" name="Int. J. Syst. Evol. Microbiol.">
        <title>The Global Catalogue of Microorganisms (GCM) 10K type strain sequencing project: providing services to taxonomists for standard genome sequencing and annotation.</title>
        <authorList>
            <consortium name="The Broad Institute Genomics Platform"/>
            <consortium name="The Broad Institute Genome Sequencing Center for Infectious Disease"/>
            <person name="Wu L."/>
            <person name="Ma J."/>
        </authorList>
    </citation>
    <scope>NUCLEOTIDE SEQUENCE [LARGE SCALE GENOMIC DNA]</scope>
    <source>
        <strain evidence="5">TISTR 1514</strain>
    </source>
</reference>
<dbReference type="SUPFAM" id="SSF47240">
    <property type="entry name" value="Ferritin-like"/>
    <property type="match status" value="1"/>
</dbReference>
<dbReference type="PANTHER" id="PTHR42932:SF3">
    <property type="entry name" value="DNA PROTECTION DURING STARVATION PROTEIN"/>
    <property type="match status" value="1"/>
</dbReference>
<keyword evidence="5" id="KW-1185">Reference proteome</keyword>
<accession>A0ABW5V2M8</accession>
<dbReference type="Gene3D" id="1.20.1260.10">
    <property type="match status" value="1"/>
</dbReference>
<dbReference type="PRINTS" id="PR01346">
    <property type="entry name" value="HELNAPAPROT"/>
</dbReference>
<dbReference type="InterPro" id="IPR008331">
    <property type="entry name" value="Ferritin_DPS_dom"/>
</dbReference>
<dbReference type="PROSITE" id="PS00818">
    <property type="entry name" value="DPS_1"/>
    <property type="match status" value="1"/>
</dbReference>
<dbReference type="InterPro" id="IPR012347">
    <property type="entry name" value="Ferritin-like"/>
</dbReference>
<gene>
    <name evidence="4" type="primary">dps</name>
    <name evidence="4" type="synonym">pexB</name>
    <name evidence="4" type="ORF">ACFSW7_10850</name>
</gene>
<dbReference type="InterPro" id="IPR002177">
    <property type="entry name" value="DPS_DNA-bd"/>
</dbReference>
<dbReference type="PANTHER" id="PTHR42932">
    <property type="entry name" value="GENERAL STRESS PROTEIN 20U"/>
    <property type="match status" value="1"/>
</dbReference>
<dbReference type="NCBIfam" id="NF006975">
    <property type="entry name" value="PRK09448.1"/>
    <property type="match status" value="1"/>
</dbReference>
<dbReference type="InterPro" id="IPR023188">
    <property type="entry name" value="DPS_DNA-bd_CS"/>
</dbReference>
<sequence length="170" mass="19056">MTTTQNLDARSATASYTVPGVEKDTAAEIATSLQQRLNDLNELHLTLKHAHWNVQGPNFIAVHEMLDPQIDAIRAFADEVAERIVTLGFPAVGTPGALVAARDHDDYNLLFANTSKHLEEIDAFYDRVILGFRESIDLSGELDKITEDVLIGQSRELEKFQWFVRAHLEK</sequence>
<evidence type="ECO:0000259" key="3">
    <source>
        <dbReference type="Pfam" id="PF00210"/>
    </source>
</evidence>
<dbReference type="InterPro" id="IPR009078">
    <property type="entry name" value="Ferritin-like_SF"/>
</dbReference>
<protein>
    <submittedName>
        <fullName evidence="4">DNA starvation/stationary phase protection protein Dps</fullName>
    </submittedName>
</protein>
<comment type="similarity">
    <text evidence="1 2">Belongs to the Dps family.</text>
</comment>
<dbReference type="Proteomes" id="UP001597492">
    <property type="component" value="Unassembled WGS sequence"/>
</dbReference>
<feature type="domain" description="Ferritin/DPS" evidence="3">
    <location>
        <begin position="32"/>
        <end position="170"/>
    </location>
</feature>
<dbReference type="EMBL" id="JBHUNE010000008">
    <property type="protein sequence ID" value="MFD2758875.1"/>
    <property type="molecule type" value="Genomic_DNA"/>
</dbReference>
<evidence type="ECO:0000313" key="4">
    <source>
        <dbReference type="EMBL" id="MFD2758875.1"/>
    </source>
</evidence>
<dbReference type="RefSeq" id="WP_019617543.1">
    <property type="nucleotide sequence ID" value="NZ_JBHUNE010000008.1"/>
</dbReference>
<evidence type="ECO:0000256" key="2">
    <source>
        <dbReference type="RuleBase" id="RU003875"/>
    </source>
</evidence>